<dbReference type="EMBL" id="BEYU01000023">
    <property type="protein sequence ID" value="GBG26757.1"/>
    <property type="molecule type" value="Genomic_DNA"/>
</dbReference>
<dbReference type="Pfam" id="PF00839">
    <property type="entry name" value="Cys_rich_FGFR"/>
    <property type="match status" value="1"/>
</dbReference>
<dbReference type="GO" id="GO:0016020">
    <property type="term" value="C:membrane"/>
    <property type="evidence" value="ECO:0007669"/>
    <property type="project" value="InterPro"/>
</dbReference>
<evidence type="ECO:0000313" key="5">
    <source>
        <dbReference type="Proteomes" id="UP000241890"/>
    </source>
</evidence>
<name>A0A2R5G6S5_9STRA</name>
<feature type="transmembrane region" description="Helical" evidence="2">
    <location>
        <begin position="282"/>
        <end position="303"/>
    </location>
</feature>
<keyword evidence="5" id="KW-1185">Reference proteome</keyword>
<comment type="caution">
    <text evidence="4">The sequence shown here is derived from an EMBL/GenBank/DDBJ whole genome shotgun (WGS) entry which is preliminary data.</text>
</comment>
<dbReference type="Proteomes" id="UP000241890">
    <property type="component" value="Unassembled WGS sequence"/>
</dbReference>
<feature type="signal peptide" evidence="3">
    <location>
        <begin position="1"/>
        <end position="25"/>
    </location>
</feature>
<proteinExistence type="predicted"/>
<keyword evidence="3" id="KW-0732">Signal</keyword>
<organism evidence="4 5">
    <name type="scientific">Hondaea fermentalgiana</name>
    <dbReference type="NCBI Taxonomy" id="2315210"/>
    <lineage>
        <taxon>Eukaryota</taxon>
        <taxon>Sar</taxon>
        <taxon>Stramenopiles</taxon>
        <taxon>Bigyra</taxon>
        <taxon>Labyrinthulomycetes</taxon>
        <taxon>Thraustochytrida</taxon>
        <taxon>Thraustochytriidae</taxon>
        <taxon>Hondaea</taxon>
    </lineage>
</organism>
<feature type="compositionally biased region" description="Basic and acidic residues" evidence="1">
    <location>
        <begin position="336"/>
        <end position="350"/>
    </location>
</feature>
<dbReference type="AlphaFoldDB" id="A0A2R5G6S5"/>
<sequence>MRASAAWWAAVAAVAVAALPAGAHAEVTNLADLVHMLRQKPFKPKRVQVVAHLPDDATMEEIAATVHEMESMAMMFFADEERLVDDVIPPHAKTHPPRVRLRGYARIGHMEKQEIFVAPKWSTEAMRGQIAYKRNDGPRLSACHNEILDLCEPELPWDMGERALTAGEVTGIISCLRDFRQEVSKTCATSLDRLQITNYCKDDVLSFCDDIQLGGGRVHKCLMTHAAELSGQCRNYFAAKKEQLTQANFEQGADGPRSYVIHGVVAMLSTLQKSQLHYRARYYIAFASALVAAWAAAVVLFLAMRMIYRELCPASTAVNKEDRSDPAAAYTLGDDDSSKKPLLETDDRPSHHALVN</sequence>
<keyword evidence="2" id="KW-1133">Transmembrane helix</keyword>
<evidence type="ECO:0000256" key="1">
    <source>
        <dbReference type="SAM" id="MobiDB-lite"/>
    </source>
</evidence>
<gene>
    <name evidence="4" type="ORF">FCC1311_029782</name>
</gene>
<accession>A0A2R5G6S5</accession>
<reference evidence="4 5" key="1">
    <citation type="submission" date="2017-12" db="EMBL/GenBank/DDBJ databases">
        <title>Sequencing, de novo assembly and annotation of complete genome of a new Thraustochytrid species, strain FCC1311.</title>
        <authorList>
            <person name="Sedici K."/>
            <person name="Godart F."/>
            <person name="Aiese Cigliano R."/>
            <person name="Sanseverino W."/>
            <person name="Barakat M."/>
            <person name="Ortet P."/>
            <person name="Marechal E."/>
            <person name="Cagnac O."/>
            <person name="Amato A."/>
        </authorList>
    </citation>
    <scope>NUCLEOTIDE SEQUENCE [LARGE SCALE GENOMIC DNA]</scope>
</reference>
<feature type="chain" id="PRO_5015311864" evidence="3">
    <location>
        <begin position="26"/>
        <end position="356"/>
    </location>
</feature>
<dbReference type="InterPro" id="IPR001893">
    <property type="entry name" value="Cys-rich_GLG1_repeat"/>
</dbReference>
<keyword evidence="2" id="KW-0472">Membrane</keyword>
<protein>
    <submittedName>
        <fullName evidence="4">Golgi apparatus protein 1</fullName>
    </submittedName>
</protein>
<keyword evidence="2" id="KW-0812">Transmembrane</keyword>
<feature type="region of interest" description="Disordered" evidence="1">
    <location>
        <begin position="323"/>
        <end position="356"/>
    </location>
</feature>
<evidence type="ECO:0000313" key="4">
    <source>
        <dbReference type="EMBL" id="GBG26757.1"/>
    </source>
</evidence>
<evidence type="ECO:0000256" key="2">
    <source>
        <dbReference type="SAM" id="Phobius"/>
    </source>
</evidence>
<dbReference type="InParanoid" id="A0A2R5G6S5"/>
<evidence type="ECO:0000256" key="3">
    <source>
        <dbReference type="SAM" id="SignalP"/>
    </source>
</evidence>
<dbReference type="OrthoDB" id="2015434at2759"/>